<evidence type="ECO:0000313" key="6">
    <source>
        <dbReference type="Proteomes" id="UP000255066"/>
    </source>
</evidence>
<dbReference type="InterPro" id="IPR026026">
    <property type="entry name" value="HIT_Hint"/>
</dbReference>
<keyword evidence="4" id="KW-0378">Hydrolase</keyword>
<dbReference type="STRING" id="28083.Lbir_2741"/>
<evidence type="ECO:0000313" key="3">
    <source>
        <dbReference type="EMBL" id="KTC68139.1"/>
    </source>
</evidence>
<evidence type="ECO:0000256" key="1">
    <source>
        <dbReference type="PROSITE-ProRule" id="PRU00464"/>
    </source>
</evidence>
<accession>A0A378I952</accession>
<dbReference type="InterPro" id="IPR036265">
    <property type="entry name" value="HIT-like_sf"/>
</dbReference>
<dbReference type="Proteomes" id="UP000054735">
    <property type="component" value="Unassembled WGS sequence"/>
</dbReference>
<dbReference type="RefSeq" id="WP_065232855.1">
    <property type="nucleotide sequence ID" value="NZ_CAAAHV010000004.1"/>
</dbReference>
<name>A0A378I952_9GAMM</name>
<dbReference type="PIRSF" id="PIRSF000714">
    <property type="entry name" value="HIT"/>
    <property type="match status" value="1"/>
</dbReference>
<dbReference type="Gene3D" id="3.30.428.10">
    <property type="entry name" value="HIT-like"/>
    <property type="match status" value="1"/>
</dbReference>
<gene>
    <name evidence="4" type="primary">hit1</name>
    <name evidence="3" type="ORF">Lbir_2741</name>
    <name evidence="4" type="ORF">NCTC12437_00921</name>
</gene>
<reference evidence="3 5" key="1">
    <citation type="submission" date="2015-11" db="EMBL/GenBank/DDBJ databases">
        <title>Genomic analysis of 38 Legionella species identifies large and diverse effector repertoires.</title>
        <authorList>
            <person name="Burstein D."/>
            <person name="Amaro F."/>
            <person name="Zusman T."/>
            <person name="Lifshitz Z."/>
            <person name="Cohen O."/>
            <person name="Gilbert J.A."/>
            <person name="Pupko T."/>
            <person name="Shuman H.A."/>
            <person name="Segal G."/>
        </authorList>
    </citation>
    <scope>NUCLEOTIDE SEQUENCE [LARGE SCALE GENOMIC DNA]</scope>
    <source>
        <strain evidence="3 5">CDC#1407-AL-14</strain>
    </source>
</reference>
<evidence type="ECO:0000259" key="2">
    <source>
        <dbReference type="PROSITE" id="PS51084"/>
    </source>
</evidence>
<organism evidence="4 6">
    <name type="scientific">Legionella birminghamensis</name>
    <dbReference type="NCBI Taxonomy" id="28083"/>
    <lineage>
        <taxon>Bacteria</taxon>
        <taxon>Pseudomonadati</taxon>
        <taxon>Pseudomonadota</taxon>
        <taxon>Gammaproteobacteria</taxon>
        <taxon>Legionellales</taxon>
        <taxon>Legionellaceae</taxon>
        <taxon>Legionella</taxon>
    </lineage>
</organism>
<comment type="caution">
    <text evidence="1">Lacks conserved residue(s) required for the propagation of feature annotation.</text>
</comment>
<dbReference type="InterPro" id="IPR011146">
    <property type="entry name" value="HIT-like"/>
</dbReference>
<keyword evidence="5" id="KW-1185">Reference proteome</keyword>
<dbReference type="Proteomes" id="UP000255066">
    <property type="component" value="Unassembled WGS sequence"/>
</dbReference>
<protein>
    <submittedName>
        <fullName evidence="4">Diadenosine tetraphosphate (Ap4A) hydrolase-like HIT family hydrolase</fullName>
    </submittedName>
</protein>
<dbReference type="AlphaFoldDB" id="A0A378I952"/>
<dbReference type="OrthoDB" id="9799145at2"/>
<feature type="domain" description="HIT" evidence="2">
    <location>
        <begin position="1"/>
        <end position="103"/>
    </location>
</feature>
<evidence type="ECO:0000313" key="4">
    <source>
        <dbReference type="EMBL" id="STX31151.1"/>
    </source>
</evidence>
<proteinExistence type="predicted"/>
<sequence>MFSIDARILSTSVFLYESHLSTVLVKNDSQFPWLLLIPRVYGVEEMIQLPSAQQTQLMGEIAFFSRILQSCCQPDKLNIAALGNIVSQLHIHILARYKTDNAWPHSVWQASITPKPYNPEELAIFISRLQEQIERNNNQRSPETSKIP</sequence>
<reference evidence="4 6" key="2">
    <citation type="submission" date="2018-06" db="EMBL/GenBank/DDBJ databases">
        <authorList>
            <consortium name="Pathogen Informatics"/>
            <person name="Doyle S."/>
        </authorList>
    </citation>
    <scope>NUCLEOTIDE SEQUENCE [LARGE SCALE GENOMIC DNA]</scope>
    <source>
        <strain evidence="4 6">NCTC12437</strain>
    </source>
</reference>
<dbReference type="EMBL" id="LNXT01000048">
    <property type="protein sequence ID" value="KTC68139.1"/>
    <property type="molecule type" value="Genomic_DNA"/>
</dbReference>
<dbReference type="Pfam" id="PF01230">
    <property type="entry name" value="HIT"/>
    <property type="match status" value="1"/>
</dbReference>
<dbReference type="EMBL" id="UGNW01000001">
    <property type="protein sequence ID" value="STX31151.1"/>
    <property type="molecule type" value="Genomic_DNA"/>
</dbReference>
<dbReference type="GO" id="GO:0016787">
    <property type="term" value="F:hydrolase activity"/>
    <property type="evidence" value="ECO:0007669"/>
    <property type="project" value="UniProtKB-KW"/>
</dbReference>
<evidence type="ECO:0000313" key="5">
    <source>
        <dbReference type="Proteomes" id="UP000054735"/>
    </source>
</evidence>
<dbReference type="SUPFAM" id="SSF54197">
    <property type="entry name" value="HIT-like"/>
    <property type="match status" value="1"/>
</dbReference>
<dbReference type="PROSITE" id="PS51084">
    <property type="entry name" value="HIT_2"/>
    <property type="match status" value="1"/>
</dbReference>